<gene>
    <name evidence="1" type="ORF">N656DRAFT_798583</name>
</gene>
<dbReference type="RefSeq" id="XP_064669811.1">
    <property type="nucleotide sequence ID" value="XM_064817776.1"/>
</dbReference>
<proteinExistence type="predicted"/>
<dbReference type="EMBL" id="MU853343">
    <property type="protein sequence ID" value="KAK4112241.1"/>
    <property type="molecule type" value="Genomic_DNA"/>
</dbReference>
<reference evidence="1" key="1">
    <citation type="journal article" date="2023" name="Mol. Phylogenet. Evol.">
        <title>Genome-scale phylogeny and comparative genomics of the fungal order Sordariales.</title>
        <authorList>
            <person name="Hensen N."/>
            <person name="Bonometti L."/>
            <person name="Westerberg I."/>
            <person name="Brannstrom I.O."/>
            <person name="Guillou S."/>
            <person name="Cros-Aarteil S."/>
            <person name="Calhoun S."/>
            <person name="Haridas S."/>
            <person name="Kuo A."/>
            <person name="Mondo S."/>
            <person name="Pangilinan J."/>
            <person name="Riley R."/>
            <person name="LaButti K."/>
            <person name="Andreopoulos B."/>
            <person name="Lipzen A."/>
            <person name="Chen C."/>
            <person name="Yan M."/>
            <person name="Daum C."/>
            <person name="Ng V."/>
            <person name="Clum A."/>
            <person name="Steindorff A."/>
            <person name="Ohm R.A."/>
            <person name="Martin F."/>
            <person name="Silar P."/>
            <person name="Natvig D.O."/>
            <person name="Lalanne C."/>
            <person name="Gautier V."/>
            <person name="Ament-Velasquez S.L."/>
            <person name="Kruys A."/>
            <person name="Hutchinson M.I."/>
            <person name="Powell A.J."/>
            <person name="Barry K."/>
            <person name="Miller A.N."/>
            <person name="Grigoriev I.V."/>
            <person name="Debuchy R."/>
            <person name="Gladieux P."/>
            <person name="Hiltunen Thoren M."/>
            <person name="Johannesson H."/>
        </authorList>
    </citation>
    <scope>NUCLEOTIDE SEQUENCE</scope>
    <source>
        <strain evidence="1">CBS 508.74</strain>
    </source>
</reference>
<evidence type="ECO:0000313" key="1">
    <source>
        <dbReference type="EMBL" id="KAK4112241.1"/>
    </source>
</evidence>
<dbReference type="AlphaFoldDB" id="A0AAN6TD64"/>
<protein>
    <submittedName>
        <fullName evidence="1">Uncharacterized protein</fullName>
    </submittedName>
</protein>
<dbReference type="GeneID" id="89941901"/>
<sequence length="237" mass="26055">MAAAFIAVLGFAAGMVRYYTVSRDQFAQPSEAASVIKVTLGLDVTGGLHLAGGDLPDVRMWNENGDFLGIEADPGFTCGYDWYHSNVFIRGTTHQPSCLWIDKDGHRPHTAFQIHWPDFVAWDEDATPPMKNETSYYCNTPAFKGSSTNTTSGTITTTTTARFDRILVSTSRQAQSASYLCESPSSRGPENSHERLFCRMSDKTLWPFCDAAIGVTDNCFDADRSQQLIIGGRAARS</sequence>
<reference evidence="1" key="2">
    <citation type="submission" date="2023-05" db="EMBL/GenBank/DDBJ databases">
        <authorList>
            <consortium name="Lawrence Berkeley National Laboratory"/>
            <person name="Steindorff A."/>
            <person name="Hensen N."/>
            <person name="Bonometti L."/>
            <person name="Westerberg I."/>
            <person name="Brannstrom I.O."/>
            <person name="Guillou S."/>
            <person name="Cros-Aarteil S."/>
            <person name="Calhoun S."/>
            <person name="Haridas S."/>
            <person name="Kuo A."/>
            <person name="Mondo S."/>
            <person name="Pangilinan J."/>
            <person name="Riley R."/>
            <person name="Labutti K."/>
            <person name="Andreopoulos B."/>
            <person name="Lipzen A."/>
            <person name="Chen C."/>
            <person name="Yanf M."/>
            <person name="Daum C."/>
            <person name="Ng V."/>
            <person name="Clum A."/>
            <person name="Ohm R."/>
            <person name="Martin F."/>
            <person name="Silar P."/>
            <person name="Natvig D."/>
            <person name="Lalanne C."/>
            <person name="Gautier V."/>
            <person name="Ament-Velasquez S.L."/>
            <person name="Kruys A."/>
            <person name="Hutchinson M.I."/>
            <person name="Powell A.J."/>
            <person name="Barry K."/>
            <person name="Miller A.N."/>
            <person name="Grigoriev I.V."/>
            <person name="Debuchy R."/>
            <person name="Gladieux P."/>
            <person name="Thoren M.H."/>
            <person name="Johannesson H."/>
        </authorList>
    </citation>
    <scope>NUCLEOTIDE SEQUENCE</scope>
    <source>
        <strain evidence="1">CBS 508.74</strain>
    </source>
</reference>
<comment type="caution">
    <text evidence="1">The sequence shown here is derived from an EMBL/GenBank/DDBJ whole genome shotgun (WGS) entry which is preliminary data.</text>
</comment>
<accession>A0AAN6TD64</accession>
<dbReference type="Proteomes" id="UP001302812">
    <property type="component" value="Unassembled WGS sequence"/>
</dbReference>
<name>A0AAN6TD64_9PEZI</name>
<organism evidence="1 2">
    <name type="scientific">Canariomyces notabilis</name>
    <dbReference type="NCBI Taxonomy" id="2074819"/>
    <lineage>
        <taxon>Eukaryota</taxon>
        <taxon>Fungi</taxon>
        <taxon>Dikarya</taxon>
        <taxon>Ascomycota</taxon>
        <taxon>Pezizomycotina</taxon>
        <taxon>Sordariomycetes</taxon>
        <taxon>Sordariomycetidae</taxon>
        <taxon>Sordariales</taxon>
        <taxon>Chaetomiaceae</taxon>
        <taxon>Canariomyces</taxon>
    </lineage>
</organism>
<keyword evidence="2" id="KW-1185">Reference proteome</keyword>
<evidence type="ECO:0000313" key="2">
    <source>
        <dbReference type="Proteomes" id="UP001302812"/>
    </source>
</evidence>